<sequence>VRQRAHAVRFLLFLLRRRLSLYVRYRSDTTLPLGVVRGVLVRHADCAFASSKVDLSARRGASVDSPSPAPFCLEYPSALKRIGL</sequence>
<evidence type="ECO:0000313" key="2">
    <source>
        <dbReference type="EMBL" id="KAF6763576.1"/>
    </source>
</evidence>
<evidence type="ECO:0008006" key="4">
    <source>
        <dbReference type="Google" id="ProtNLM"/>
    </source>
</evidence>
<gene>
    <name evidence="2" type="ORF">DFP72DRAFT_872769</name>
</gene>
<feature type="signal peptide" evidence="1">
    <location>
        <begin position="1"/>
        <end position="20"/>
    </location>
</feature>
<feature type="chain" id="PRO_5034408754" description="Secreted protein" evidence="1">
    <location>
        <begin position="21"/>
        <end position="84"/>
    </location>
</feature>
<dbReference type="EMBL" id="JACGCI010000005">
    <property type="protein sequence ID" value="KAF6763576.1"/>
    <property type="molecule type" value="Genomic_DNA"/>
</dbReference>
<organism evidence="2 3">
    <name type="scientific">Ephemerocybe angulata</name>
    <dbReference type="NCBI Taxonomy" id="980116"/>
    <lineage>
        <taxon>Eukaryota</taxon>
        <taxon>Fungi</taxon>
        <taxon>Dikarya</taxon>
        <taxon>Basidiomycota</taxon>
        <taxon>Agaricomycotina</taxon>
        <taxon>Agaricomycetes</taxon>
        <taxon>Agaricomycetidae</taxon>
        <taxon>Agaricales</taxon>
        <taxon>Agaricineae</taxon>
        <taxon>Psathyrellaceae</taxon>
        <taxon>Ephemerocybe</taxon>
    </lineage>
</organism>
<evidence type="ECO:0000313" key="3">
    <source>
        <dbReference type="Proteomes" id="UP000521943"/>
    </source>
</evidence>
<reference evidence="2 3" key="1">
    <citation type="submission" date="2020-07" db="EMBL/GenBank/DDBJ databases">
        <title>Comparative genomics of pyrophilous fungi reveals a link between fire events and developmental genes.</title>
        <authorList>
            <consortium name="DOE Joint Genome Institute"/>
            <person name="Steindorff A.S."/>
            <person name="Carver A."/>
            <person name="Calhoun S."/>
            <person name="Stillman K."/>
            <person name="Liu H."/>
            <person name="Lipzen A."/>
            <person name="Pangilinan J."/>
            <person name="Labutti K."/>
            <person name="Bruns T.D."/>
            <person name="Grigoriev I.V."/>
        </authorList>
    </citation>
    <scope>NUCLEOTIDE SEQUENCE [LARGE SCALE GENOMIC DNA]</scope>
    <source>
        <strain evidence="2 3">CBS 144469</strain>
    </source>
</reference>
<proteinExistence type="predicted"/>
<feature type="non-terminal residue" evidence="2">
    <location>
        <position position="1"/>
    </location>
</feature>
<keyword evidence="3" id="KW-1185">Reference proteome</keyword>
<evidence type="ECO:0000256" key="1">
    <source>
        <dbReference type="SAM" id="SignalP"/>
    </source>
</evidence>
<comment type="caution">
    <text evidence="2">The sequence shown here is derived from an EMBL/GenBank/DDBJ whole genome shotgun (WGS) entry which is preliminary data.</text>
</comment>
<name>A0A8H6IGU3_9AGAR</name>
<keyword evidence="1" id="KW-0732">Signal</keyword>
<dbReference type="Proteomes" id="UP000521943">
    <property type="component" value="Unassembled WGS sequence"/>
</dbReference>
<dbReference type="AlphaFoldDB" id="A0A8H6IGU3"/>
<accession>A0A8H6IGU3</accession>
<protein>
    <recommendedName>
        <fullName evidence="4">Secreted protein</fullName>
    </recommendedName>
</protein>